<sequence length="196" mass="22218">MALSILDSFQKSHISTDISAAASVEFFWKFGIFYAENSEIGQLVSELDNEELSEDHLAKYKPILSKDERISSILESQSYLESSPFLIQRLASEPGRFFASTTDDEPDNRLLLYVCSHGAMLELCQFSHKQKWKGVPTSDGMMQIPYSQIKKRRKIVETLVEVQFNLEQGGVVLVHPRLAIQMKNGFTHIYGLQGNP</sequence>
<evidence type="ECO:0000313" key="1">
    <source>
        <dbReference type="EMBL" id="KAH6884969.1"/>
    </source>
</evidence>
<organism evidence="1 2">
    <name type="scientific">Thelonectria olida</name>
    <dbReference type="NCBI Taxonomy" id="1576542"/>
    <lineage>
        <taxon>Eukaryota</taxon>
        <taxon>Fungi</taxon>
        <taxon>Dikarya</taxon>
        <taxon>Ascomycota</taxon>
        <taxon>Pezizomycotina</taxon>
        <taxon>Sordariomycetes</taxon>
        <taxon>Hypocreomycetidae</taxon>
        <taxon>Hypocreales</taxon>
        <taxon>Nectriaceae</taxon>
        <taxon>Thelonectria</taxon>
    </lineage>
</organism>
<keyword evidence="2" id="KW-1185">Reference proteome</keyword>
<accession>A0A9P8VZN3</accession>
<dbReference type="Proteomes" id="UP000777438">
    <property type="component" value="Unassembled WGS sequence"/>
</dbReference>
<dbReference type="EMBL" id="JAGPYM010000019">
    <property type="protein sequence ID" value="KAH6884969.1"/>
    <property type="molecule type" value="Genomic_DNA"/>
</dbReference>
<dbReference type="AlphaFoldDB" id="A0A9P8VZN3"/>
<dbReference type="OrthoDB" id="5068804at2759"/>
<proteinExistence type="predicted"/>
<evidence type="ECO:0000313" key="2">
    <source>
        <dbReference type="Proteomes" id="UP000777438"/>
    </source>
</evidence>
<protein>
    <submittedName>
        <fullName evidence="1">Uncharacterized protein</fullName>
    </submittedName>
</protein>
<name>A0A9P8VZN3_9HYPO</name>
<gene>
    <name evidence="1" type="ORF">B0T10DRAFT_564386</name>
</gene>
<comment type="caution">
    <text evidence="1">The sequence shown here is derived from an EMBL/GenBank/DDBJ whole genome shotgun (WGS) entry which is preliminary data.</text>
</comment>
<reference evidence="1 2" key="1">
    <citation type="journal article" date="2021" name="Nat. Commun.">
        <title>Genetic determinants of endophytism in the Arabidopsis root mycobiome.</title>
        <authorList>
            <person name="Mesny F."/>
            <person name="Miyauchi S."/>
            <person name="Thiergart T."/>
            <person name="Pickel B."/>
            <person name="Atanasova L."/>
            <person name="Karlsson M."/>
            <person name="Huettel B."/>
            <person name="Barry K.W."/>
            <person name="Haridas S."/>
            <person name="Chen C."/>
            <person name="Bauer D."/>
            <person name="Andreopoulos W."/>
            <person name="Pangilinan J."/>
            <person name="LaButti K."/>
            <person name="Riley R."/>
            <person name="Lipzen A."/>
            <person name="Clum A."/>
            <person name="Drula E."/>
            <person name="Henrissat B."/>
            <person name="Kohler A."/>
            <person name="Grigoriev I.V."/>
            <person name="Martin F.M."/>
            <person name="Hacquard S."/>
        </authorList>
    </citation>
    <scope>NUCLEOTIDE SEQUENCE [LARGE SCALE GENOMIC DNA]</scope>
    <source>
        <strain evidence="1 2">MPI-CAGE-CH-0241</strain>
    </source>
</reference>